<sequence>MRDIQLVLERWGGWAANEDSGVGYSPIAAGFKGLLPSTSKARLSCCDNDGLLVDTAIGRLKKAGRSKEYDLIEQHYKKGISKSAIARKHKCSEGKIRLKLMLAETFVDACLIMAGAKLEMDEWTHKSDSTKLLPTFSDNVL</sequence>
<protein>
    <submittedName>
        <fullName evidence="5">Phage antitermination protein Q</fullName>
    </submittedName>
</protein>
<dbReference type="Proteomes" id="UP000046784">
    <property type="component" value="Unassembled WGS sequence"/>
</dbReference>
<dbReference type="InterPro" id="IPR010534">
    <property type="entry name" value="Phage_933W_GpQ"/>
</dbReference>
<name>A0AAI8ZVE5_YERFR</name>
<accession>A0AAI8ZVE5</accession>
<dbReference type="GO" id="GO:0060567">
    <property type="term" value="P:negative regulation of termination of DNA-templated transcription"/>
    <property type="evidence" value="ECO:0007669"/>
    <property type="project" value="InterPro"/>
</dbReference>
<dbReference type="GO" id="GO:0003677">
    <property type="term" value="F:DNA binding"/>
    <property type="evidence" value="ECO:0007669"/>
    <property type="project" value="UniProtKB-KW"/>
</dbReference>
<evidence type="ECO:0000256" key="3">
    <source>
        <dbReference type="ARBA" id="ARBA00023125"/>
    </source>
</evidence>
<reference evidence="5 6" key="1">
    <citation type="submission" date="2015-03" db="EMBL/GenBank/DDBJ databases">
        <authorList>
            <consortium name="Pathogen Informatics"/>
            <person name="Murphy D."/>
        </authorList>
    </citation>
    <scope>NUCLEOTIDE SEQUENCE [LARGE SCALE GENOMIC DNA]</scope>
    <source>
        <strain evidence="5 6">3400/83</strain>
    </source>
</reference>
<evidence type="ECO:0000256" key="1">
    <source>
        <dbReference type="ARBA" id="ARBA00010234"/>
    </source>
</evidence>
<keyword evidence="2" id="KW-0805">Transcription regulation</keyword>
<evidence type="ECO:0000256" key="2">
    <source>
        <dbReference type="ARBA" id="ARBA00023015"/>
    </source>
</evidence>
<gene>
    <name evidence="5" type="ORF">ERS008524_04426</name>
</gene>
<dbReference type="Pfam" id="PF06530">
    <property type="entry name" value="Phage_antitermQ"/>
    <property type="match status" value="1"/>
</dbReference>
<dbReference type="RefSeq" id="WP_057645842.1">
    <property type="nucleotide sequence ID" value="NZ_CABMMF010000059.1"/>
</dbReference>
<keyword evidence="3" id="KW-0238">DNA-binding</keyword>
<dbReference type="AlphaFoldDB" id="A0AAI8ZVE5"/>
<comment type="similarity">
    <text evidence="1">Belongs to the phage antitermination Q type 1 family.</text>
</comment>
<evidence type="ECO:0000313" key="5">
    <source>
        <dbReference type="EMBL" id="CFR16142.1"/>
    </source>
</evidence>
<keyword evidence="4" id="KW-0804">Transcription</keyword>
<comment type="caution">
    <text evidence="5">The sequence shown here is derived from an EMBL/GenBank/DDBJ whole genome shotgun (WGS) entry which is preliminary data.</text>
</comment>
<evidence type="ECO:0000313" key="6">
    <source>
        <dbReference type="Proteomes" id="UP000046784"/>
    </source>
</evidence>
<dbReference type="EMBL" id="CGCB01000059">
    <property type="protein sequence ID" value="CFR16142.1"/>
    <property type="molecule type" value="Genomic_DNA"/>
</dbReference>
<proteinExistence type="inferred from homology"/>
<organism evidence="5 6">
    <name type="scientific">Yersinia frederiksenii</name>
    <dbReference type="NCBI Taxonomy" id="29484"/>
    <lineage>
        <taxon>Bacteria</taxon>
        <taxon>Pseudomonadati</taxon>
        <taxon>Pseudomonadota</taxon>
        <taxon>Gammaproteobacteria</taxon>
        <taxon>Enterobacterales</taxon>
        <taxon>Yersiniaceae</taxon>
        <taxon>Yersinia</taxon>
    </lineage>
</organism>
<evidence type="ECO:0000256" key="4">
    <source>
        <dbReference type="ARBA" id="ARBA00023163"/>
    </source>
</evidence>